<accession>A0A7J7Y044</accession>
<dbReference type="AlphaFoldDB" id="A0A7J7Y044"/>
<evidence type="ECO:0000256" key="1">
    <source>
        <dbReference type="SAM" id="MobiDB-lite"/>
    </source>
</evidence>
<protein>
    <submittedName>
        <fullName evidence="2">Uncharacterized protein</fullName>
    </submittedName>
</protein>
<evidence type="ECO:0000313" key="3">
    <source>
        <dbReference type="Proteomes" id="UP000527355"/>
    </source>
</evidence>
<dbReference type="Proteomes" id="UP000527355">
    <property type="component" value="Unassembled WGS sequence"/>
</dbReference>
<feature type="region of interest" description="Disordered" evidence="1">
    <location>
        <begin position="36"/>
        <end position="57"/>
    </location>
</feature>
<gene>
    <name evidence="2" type="ORF">mMyoMyo1_011491</name>
</gene>
<evidence type="ECO:0000313" key="2">
    <source>
        <dbReference type="EMBL" id="KAF6355321.1"/>
    </source>
</evidence>
<reference evidence="2 3" key="1">
    <citation type="journal article" date="2020" name="Nature">
        <title>Six reference-quality genomes reveal evolution of bat adaptations.</title>
        <authorList>
            <person name="Jebb D."/>
            <person name="Huang Z."/>
            <person name="Pippel M."/>
            <person name="Hughes G.M."/>
            <person name="Lavrichenko K."/>
            <person name="Devanna P."/>
            <person name="Winkler S."/>
            <person name="Jermiin L.S."/>
            <person name="Skirmuntt E.C."/>
            <person name="Katzourakis A."/>
            <person name="Burkitt-Gray L."/>
            <person name="Ray D.A."/>
            <person name="Sullivan K.A.M."/>
            <person name="Roscito J.G."/>
            <person name="Kirilenko B.M."/>
            <person name="Davalos L.M."/>
            <person name="Corthals A.P."/>
            <person name="Power M.L."/>
            <person name="Jones G."/>
            <person name="Ransome R.D."/>
            <person name="Dechmann D.K.N."/>
            <person name="Locatelli A.G."/>
            <person name="Puechmaille S.J."/>
            <person name="Fedrigo O."/>
            <person name="Jarvis E.D."/>
            <person name="Hiller M."/>
            <person name="Vernes S.C."/>
            <person name="Myers E.W."/>
            <person name="Teeling E.C."/>
        </authorList>
    </citation>
    <scope>NUCLEOTIDE SEQUENCE [LARGE SCALE GENOMIC DNA]</scope>
    <source>
        <strain evidence="2">MMyoMyo1</strain>
        <tissue evidence="2">Flight muscle</tissue>
    </source>
</reference>
<keyword evidence="3" id="KW-1185">Reference proteome</keyword>
<organism evidence="2 3">
    <name type="scientific">Myotis myotis</name>
    <name type="common">Greater mouse-eared bat</name>
    <name type="synonym">Vespertilio myotis</name>
    <dbReference type="NCBI Taxonomy" id="51298"/>
    <lineage>
        <taxon>Eukaryota</taxon>
        <taxon>Metazoa</taxon>
        <taxon>Chordata</taxon>
        <taxon>Craniata</taxon>
        <taxon>Vertebrata</taxon>
        <taxon>Euteleostomi</taxon>
        <taxon>Mammalia</taxon>
        <taxon>Eutheria</taxon>
        <taxon>Laurasiatheria</taxon>
        <taxon>Chiroptera</taxon>
        <taxon>Yangochiroptera</taxon>
        <taxon>Vespertilionidae</taxon>
        <taxon>Myotis</taxon>
    </lineage>
</organism>
<sequence length="153" mass="16733">MRRRAAELLARGLGRVGWAVPQRRGRGGGFPVARELRPLGFHRPPGRRRRDGRCAVGSPLPSPPLGALFAPEPPQGVGSFDLGRAGSGTCSRLWCEVTEFGRHLRNVENAGDRSGLVVILLWFSRAASPQVKQELRLQRLPTASLNLQKLRGT</sequence>
<proteinExistence type="predicted"/>
<dbReference type="EMBL" id="JABWUV010000005">
    <property type="protein sequence ID" value="KAF6355321.1"/>
    <property type="molecule type" value="Genomic_DNA"/>
</dbReference>
<name>A0A7J7Y044_MYOMY</name>
<comment type="caution">
    <text evidence="2">The sequence shown here is derived from an EMBL/GenBank/DDBJ whole genome shotgun (WGS) entry which is preliminary data.</text>
</comment>